<dbReference type="RefSeq" id="WP_193781367.1">
    <property type="nucleotide sequence ID" value="NZ_JADDOJ010000064.1"/>
</dbReference>
<evidence type="ECO:0000256" key="3">
    <source>
        <dbReference type="ARBA" id="ARBA00022840"/>
    </source>
</evidence>
<name>A0ABR9SI02_9BURK</name>
<keyword evidence="2" id="KW-0547">Nucleotide-binding</keyword>
<dbReference type="SMART" id="SM00382">
    <property type="entry name" value="AAA"/>
    <property type="match status" value="1"/>
</dbReference>
<organism evidence="5 6">
    <name type="scientific">Ramlibacter aquaticus</name>
    <dbReference type="NCBI Taxonomy" id="2780094"/>
    <lineage>
        <taxon>Bacteria</taxon>
        <taxon>Pseudomonadati</taxon>
        <taxon>Pseudomonadota</taxon>
        <taxon>Betaproteobacteria</taxon>
        <taxon>Burkholderiales</taxon>
        <taxon>Comamonadaceae</taxon>
        <taxon>Ramlibacter</taxon>
    </lineage>
</organism>
<dbReference type="InterPro" id="IPR003593">
    <property type="entry name" value="AAA+_ATPase"/>
</dbReference>
<reference evidence="5 6" key="1">
    <citation type="submission" date="2020-10" db="EMBL/GenBank/DDBJ databases">
        <title>Draft genome of Ramlibacter aquaticus LMG 30558.</title>
        <authorList>
            <person name="Props R."/>
        </authorList>
    </citation>
    <scope>NUCLEOTIDE SEQUENCE [LARGE SCALE GENOMIC DNA]</scope>
    <source>
        <strain evidence="5 6">LMG 30558</strain>
    </source>
</reference>
<sequence length="204" mass="22110">MLELRGLRRLGVGPVDLRLAPGECVAIQGRSGAGKSVLLRMVADLDPHEGEALLDGQACSAMPAPQWRRLVSYVAADPGWWAEDVAGHFAAGRDLAAELPLLGLDPAAAGWAVARLSTGERQRVALLRALTPQNRVLLLDEPTSGLDPQSRDQVEALLRQRMADGGAVLLVTHDPELAQRMGHRRLRMEEGRLQAPAHEQEVHE</sequence>
<accession>A0ABR9SI02</accession>
<dbReference type="SUPFAM" id="SSF52540">
    <property type="entry name" value="P-loop containing nucleoside triphosphate hydrolases"/>
    <property type="match status" value="1"/>
</dbReference>
<evidence type="ECO:0000256" key="1">
    <source>
        <dbReference type="ARBA" id="ARBA00022475"/>
    </source>
</evidence>
<keyword evidence="1" id="KW-0472">Membrane</keyword>
<dbReference type="EMBL" id="JADDOJ010000064">
    <property type="protein sequence ID" value="MBE7941804.1"/>
    <property type="molecule type" value="Genomic_DNA"/>
</dbReference>
<dbReference type="InterPro" id="IPR003439">
    <property type="entry name" value="ABC_transporter-like_ATP-bd"/>
</dbReference>
<protein>
    <submittedName>
        <fullName evidence="5">ATP-binding cassette domain-containing protein</fullName>
    </submittedName>
</protein>
<proteinExistence type="predicted"/>
<gene>
    <name evidence="5" type="ORF">IM725_14580</name>
</gene>
<evidence type="ECO:0000313" key="5">
    <source>
        <dbReference type="EMBL" id="MBE7941804.1"/>
    </source>
</evidence>
<keyword evidence="3 5" id="KW-0067">ATP-binding</keyword>
<dbReference type="CDD" id="cd00267">
    <property type="entry name" value="ABC_ATPase"/>
    <property type="match status" value="1"/>
</dbReference>
<dbReference type="PROSITE" id="PS50893">
    <property type="entry name" value="ABC_TRANSPORTER_2"/>
    <property type="match status" value="1"/>
</dbReference>
<keyword evidence="6" id="KW-1185">Reference proteome</keyword>
<dbReference type="Proteomes" id="UP000715965">
    <property type="component" value="Unassembled WGS sequence"/>
</dbReference>
<dbReference type="Pfam" id="PF00005">
    <property type="entry name" value="ABC_tran"/>
    <property type="match status" value="1"/>
</dbReference>
<dbReference type="PANTHER" id="PTHR43119">
    <property type="entry name" value="ABC TRANSPORT PROTEIN ATP-BINDING COMPONENT-RELATED"/>
    <property type="match status" value="1"/>
</dbReference>
<evidence type="ECO:0000259" key="4">
    <source>
        <dbReference type="PROSITE" id="PS50893"/>
    </source>
</evidence>
<evidence type="ECO:0000256" key="2">
    <source>
        <dbReference type="ARBA" id="ARBA00022741"/>
    </source>
</evidence>
<dbReference type="Gene3D" id="3.40.50.300">
    <property type="entry name" value="P-loop containing nucleotide triphosphate hydrolases"/>
    <property type="match status" value="1"/>
</dbReference>
<dbReference type="InterPro" id="IPR027417">
    <property type="entry name" value="P-loop_NTPase"/>
</dbReference>
<comment type="caution">
    <text evidence="5">The sequence shown here is derived from an EMBL/GenBank/DDBJ whole genome shotgun (WGS) entry which is preliminary data.</text>
</comment>
<feature type="domain" description="ABC transporter" evidence="4">
    <location>
        <begin position="2"/>
        <end position="204"/>
    </location>
</feature>
<dbReference type="GO" id="GO:0005524">
    <property type="term" value="F:ATP binding"/>
    <property type="evidence" value="ECO:0007669"/>
    <property type="project" value="UniProtKB-KW"/>
</dbReference>
<keyword evidence="1" id="KW-1003">Cell membrane</keyword>
<evidence type="ECO:0000313" key="6">
    <source>
        <dbReference type="Proteomes" id="UP000715965"/>
    </source>
</evidence>
<dbReference type="PANTHER" id="PTHR43119:SF1">
    <property type="entry name" value="ABC TRANSPORTER DOMAIN-CONTAINING PROTEIN"/>
    <property type="match status" value="1"/>
</dbReference>